<keyword evidence="5 6" id="KW-0472">Membrane</keyword>
<feature type="transmembrane region" description="Helical" evidence="6">
    <location>
        <begin position="273"/>
        <end position="294"/>
    </location>
</feature>
<dbReference type="Pfam" id="PF07690">
    <property type="entry name" value="MFS_1"/>
    <property type="match status" value="1"/>
</dbReference>
<dbReference type="InterPro" id="IPR050930">
    <property type="entry name" value="MFS_Vesicular_Transporter"/>
</dbReference>
<feature type="transmembrane region" description="Helical" evidence="6">
    <location>
        <begin position="158"/>
        <end position="178"/>
    </location>
</feature>
<comment type="caution">
    <text evidence="8">The sequence shown here is derived from an EMBL/GenBank/DDBJ whole genome shotgun (WGS) entry which is preliminary data.</text>
</comment>
<proteinExistence type="predicted"/>
<evidence type="ECO:0000256" key="1">
    <source>
        <dbReference type="ARBA" id="ARBA00004141"/>
    </source>
</evidence>
<dbReference type="Gene3D" id="1.20.1720.10">
    <property type="entry name" value="Multidrug resistance protein D"/>
    <property type="match status" value="1"/>
</dbReference>
<dbReference type="PANTHER" id="PTHR23506">
    <property type="entry name" value="GH10249P"/>
    <property type="match status" value="1"/>
</dbReference>
<dbReference type="SUPFAM" id="SSF103473">
    <property type="entry name" value="MFS general substrate transporter"/>
    <property type="match status" value="1"/>
</dbReference>
<organism evidence="8 9">
    <name type="scientific">Cudoniella acicularis</name>
    <dbReference type="NCBI Taxonomy" id="354080"/>
    <lineage>
        <taxon>Eukaryota</taxon>
        <taxon>Fungi</taxon>
        <taxon>Dikarya</taxon>
        <taxon>Ascomycota</taxon>
        <taxon>Pezizomycotina</taxon>
        <taxon>Leotiomycetes</taxon>
        <taxon>Helotiales</taxon>
        <taxon>Tricladiaceae</taxon>
        <taxon>Cudoniella</taxon>
    </lineage>
</organism>
<evidence type="ECO:0000313" key="9">
    <source>
        <dbReference type="Proteomes" id="UP000566819"/>
    </source>
</evidence>
<feature type="transmembrane region" description="Helical" evidence="6">
    <location>
        <begin position="327"/>
        <end position="346"/>
    </location>
</feature>
<dbReference type="InterPro" id="IPR011701">
    <property type="entry name" value="MFS"/>
</dbReference>
<dbReference type="EMBL" id="JAAMPI010001337">
    <property type="protein sequence ID" value="KAF4625598.1"/>
    <property type="molecule type" value="Genomic_DNA"/>
</dbReference>
<keyword evidence="4 6" id="KW-1133">Transmembrane helix</keyword>
<feature type="transmembrane region" description="Helical" evidence="6">
    <location>
        <begin position="94"/>
        <end position="118"/>
    </location>
</feature>
<feature type="domain" description="Major facilitator superfamily (MFS) profile" evidence="7">
    <location>
        <begin position="235"/>
        <end position="442"/>
    </location>
</feature>
<evidence type="ECO:0000256" key="6">
    <source>
        <dbReference type="SAM" id="Phobius"/>
    </source>
</evidence>
<sequence length="442" mass="47167">MSFLDDWFASIYSSLSILLRVRSEKCFVVFVVAFAVFTTVEAYSGHEVVPILPTILRERIAVDEQDSEHDSSHIASTGVFAQTHTVQIWNSILIGAYGGAMLVASSAAIYTAGIALLFDTVGHEGICQALGWLSPAMVLGSFLGPSIGGLLYSSVGTSAVFGLCYSLITLEICLLLIVEKTSTSPPLLFEADLHNNYGTIADAEVFTIDSESEFEFLANSPKPEILLLQLLPLPRFLIALLGWLAITTLLTAFDAILPLFVQKNFGWSTIGSGLIFPPLFLPSLLVTPISVWTINTLPKSSCLVATVGFLFSAPIFIFLTLVSDNSLYSQILLVVLLALIGVGLSISGPPLAKEIAGIVFDIEEEYPGVFGERGASVWVFGLFGSMFALGSSLGPIVAGVVRAMFGWEMMAWALGVVCVIVGIGVGIMGFRGRVGEESGGVE</sequence>
<keyword evidence="2" id="KW-0813">Transport</keyword>
<evidence type="ECO:0000259" key="7">
    <source>
        <dbReference type="PROSITE" id="PS50850"/>
    </source>
</evidence>
<feature type="transmembrane region" description="Helical" evidence="6">
    <location>
        <begin position="301"/>
        <end position="321"/>
    </location>
</feature>
<evidence type="ECO:0000313" key="8">
    <source>
        <dbReference type="EMBL" id="KAF4625598.1"/>
    </source>
</evidence>
<feature type="transmembrane region" description="Helical" evidence="6">
    <location>
        <begin position="410"/>
        <end position="430"/>
    </location>
</feature>
<evidence type="ECO:0000256" key="2">
    <source>
        <dbReference type="ARBA" id="ARBA00022448"/>
    </source>
</evidence>
<dbReference type="GO" id="GO:0022857">
    <property type="term" value="F:transmembrane transporter activity"/>
    <property type="evidence" value="ECO:0007669"/>
    <property type="project" value="InterPro"/>
</dbReference>
<name>A0A8H4R9U5_9HELO</name>
<comment type="subcellular location">
    <subcellularLocation>
        <location evidence="1">Membrane</location>
        <topology evidence="1">Multi-pass membrane protein</topology>
    </subcellularLocation>
</comment>
<evidence type="ECO:0000256" key="3">
    <source>
        <dbReference type="ARBA" id="ARBA00022692"/>
    </source>
</evidence>
<reference evidence="8 9" key="1">
    <citation type="submission" date="2020-03" db="EMBL/GenBank/DDBJ databases">
        <title>Draft Genome Sequence of Cudoniella acicularis.</title>
        <authorList>
            <person name="Buettner E."/>
            <person name="Kellner H."/>
        </authorList>
    </citation>
    <scope>NUCLEOTIDE SEQUENCE [LARGE SCALE GENOMIC DNA]</scope>
    <source>
        <strain evidence="8 9">DSM 108380</strain>
    </source>
</reference>
<keyword evidence="9" id="KW-1185">Reference proteome</keyword>
<feature type="transmembrane region" description="Helical" evidence="6">
    <location>
        <begin position="130"/>
        <end position="152"/>
    </location>
</feature>
<accession>A0A8H4R9U5</accession>
<dbReference type="PANTHER" id="PTHR23506:SF23">
    <property type="entry name" value="GH10249P"/>
    <property type="match status" value="1"/>
</dbReference>
<keyword evidence="3 6" id="KW-0812">Transmembrane</keyword>
<dbReference type="GO" id="GO:0016020">
    <property type="term" value="C:membrane"/>
    <property type="evidence" value="ECO:0007669"/>
    <property type="project" value="UniProtKB-SubCell"/>
</dbReference>
<dbReference type="OrthoDB" id="5086884at2759"/>
<gene>
    <name evidence="8" type="ORF">G7Y89_g12567</name>
</gene>
<dbReference type="AlphaFoldDB" id="A0A8H4R9U5"/>
<dbReference type="PROSITE" id="PS50850">
    <property type="entry name" value="MFS"/>
    <property type="match status" value="1"/>
</dbReference>
<evidence type="ECO:0000256" key="5">
    <source>
        <dbReference type="ARBA" id="ARBA00023136"/>
    </source>
</evidence>
<evidence type="ECO:0000256" key="4">
    <source>
        <dbReference type="ARBA" id="ARBA00022989"/>
    </source>
</evidence>
<dbReference type="InterPro" id="IPR020846">
    <property type="entry name" value="MFS_dom"/>
</dbReference>
<dbReference type="InterPro" id="IPR036259">
    <property type="entry name" value="MFS_trans_sf"/>
</dbReference>
<feature type="transmembrane region" description="Helical" evidence="6">
    <location>
        <begin position="26"/>
        <end position="44"/>
    </location>
</feature>
<dbReference type="Gene3D" id="1.20.1250.20">
    <property type="entry name" value="MFS general substrate transporter like domains"/>
    <property type="match status" value="1"/>
</dbReference>
<dbReference type="Proteomes" id="UP000566819">
    <property type="component" value="Unassembled WGS sequence"/>
</dbReference>
<feature type="transmembrane region" description="Helical" evidence="6">
    <location>
        <begin position="236"/>
        <end position="261"/>
    </location>
</feature>
<protein>
    <recommendedName>
        <fullName evidence="7">Major facilitator superfamily (MFS) profile domain-containing protein</fullName>
    </recommendedName>
</protein>
<feature type="transmembrane region" description="Helical" evidence="6">
    <location>
        <begin position="377"/>
        <end position="398"/>
    </location>
</feature>